<dbReference type="Pfam" id="PF10797">
    <property type="entry name" value="YhfT"/>
    <property type="match status" value="1"/>
</dbReference>
<reference evidence="2 3" key="1">
    <citation type="journal article" date="2016" name="Gut Pathog.">
        <title>Whole genome sequencing of "Faecalibaculum rodentium" ALO17, isolated from C57BL/6J laboratory mouse feces.</title>
        <authorList>
            <person name="Lim S."/>
            <person name="Chang D.H."/>
            <person name="Ahn S."/>
            <person name="Kim B.C."/>
        </authorList>
    </citation>
    <scope>NUCLEOTIDE SEQUENCE [LARGE SCALE GENOMIC DNA]</scope>
    <source>
        <strain evidence="2 3">Alo17</strain>
    </source>
</reference>
<sequence length="440" mass="46227">MFNYLIAALIGAMSAVLANRNIAVYNDGFRPVYTEYLNGRMDRKALAATSFAVSIGLIIGFAFTNSIAMGIVIIHTYLLMGDIIGTWFPDDKKGLILSAIAGALWGIAVVAFMSSIQAFFAWLPVNFLPQLAGVADYVVDTFAVFPALVVAYQCGMKKGIITAVITLVTYLLISRFGVFQIGEFTLALNGAGMAMLAGTIAMIVFAVKNKSEAAETGLTNIFSTNIQAIRRHWILFALMGGLLACAASQCFLTTDVISGPLAMNGSFGEAALVATVRAIGYIPLVYTTAIVTGVFSPAGSYFSVAGGLFVGAMGLAAPMGPIVAFAAGAVIMCLEILLLQTIGTLLDKFPALRELGDYIRDGMSKILELALLVGGFTSSFAIMNEVGMGAIGPMAVMITWMLNKTAKKPMLMPLAVGPVVAIALGIIANLIKVFGLAVAV</sequence>
<feature type="transmembrane region" description="Helical" evidence="1">
    <location>
        <begin position="322"/>
        <end position="346"/>
    </location>
</feature>
<dbReference type="KEGG" id="fro:AALO17_17900"/>
<dbReference type="PATRIC" id="fig|1702221.3.peg.1746"/>
<accession>A0A140DW97</accession>
<organism evidence="2 3">
    <name type="scientific">Faecalibaculum rodentium</name>
    <dbReference type="NCBI Taxonomy" id="1702221"/>
    <lineage>
        <taxon>Bacteria</taxon>
        <taxon>Bacillati</taxon>
        <taxon>Bacillota</taxon>
        <taxon>Erysipelotrichia</taxon>
        <taxon>Erysipelotrichales</taxon>
        <taxon>Erysipelotrichaceae</taxon>
        <taxon>Faecalibaculum</taxon>
    </lineage>
</organism>
<keyword evidence="1" id="KW-0812">Transmembrane</keyword>
<keyword evidence="1" id="KW-0472">Membrane</keyword>
<dbReference type="RefSeq" id="WP_067557960.1">
    <property type="nucleotide sequence ID" value="NZ_CAMTBT010000003.1"/>
</dbReference>
<dbReference type="GeneID" id="78478440"/>
<feature type="transmembrane region" description="Helical" evidence="1">
    <location>
        <begin position="233"/>
        <end position="254"/>
    </location>
</feature>
<feature type="transmembrane region" description="Helical" evidence="1">
    <location>
        <begin position="366"/>
        <end position="391"/>
    </location>
</feature>
<feature type="transmembrane region" description="Helical" evidence="1">
    <location>
        <begin position="134"/>
        <end position="152"/>
    </location>
</feature>
<feature type="transmembrane region" description="Helical" evidence="1">
    <location>
        <begin position="266"/>
        <end position="286"/>
    </location>
</feature>
<evidence type="ECO:0000313" key="2">
    <source>
        <dbReference type="EMBL" id="AMK54924.1"/>
    </source>
</evidence>
<feature type="transmembrane region" description="Helical" evidence="1">
    <location>
        <begin position="51"/>
        <end position="74"/>
    </location>
</feature>
<dbReference type="InterPro" id="IPR019733">
    <property type="entry name" value="Uncharacterised_YhfT"/>
</dbReference>
<dbReference type="AlphaFoldDB" id="A0A140DW97"/>
<feature type="transmembrane region" description="Helical" evidence="1">
    <location>
        <begin position="298"/>
        <end position="316"/>
    </location>
</feature>
<keyword evidence="1" id="KW-1133">Transmembrane helix</keyword>
<dbReference type="EMBL" id="CP011391">
    <property type="protein sequence ID" value="AMK54924.1"/>
    <property type="molecule type" value="Genomic_DNA"/>
</dbReference>
<feature type="transmembrane region" description="Helical" evidence="1">
    <location>
        <begin position="95"/>
        <end position="122"/>
    </location>
</feature>
<evidence type="ECO:0000313" key="3">
    <source>
        <dbReference type="Proteomes" id="UP000069771"/>
    </source>
</evidence>
<feature type="transmembrane region" description="Helical" evidence="1">
    <location>
        <begin position="184"/>
        <end position="207"/>
    </location>
</feature>
<dbReference type="Proteomes" id="UP000069771">
    <property type="component" value="Chromosome"/>
</dbReference>
<protein>
    <submittedName>
        <fullName evidence="2">Uncharacterized protein</fullName>
    </submittedName>
</protein>
<dbReference type="STRING" id="1702221.AALO17_17900"/>
<feature type="transmembrane region" description="Helical" evidence="1">
    <location>
        <begin position="411"/>
        <end position="431"/>
    </location>
</feature>
<keyword evidence="3" id="KW-1185">Reference proteome</keyword>
<feature type="transmembrane region" description="Helical" evidence="1">
    <location>
        <begin position="159"/>
        <end position="178"/>
    </location>
</feature>
<gene>
    <name evidence="2" type="ORF">AALO17_17900</name>
</gene>
<name>A0A140DW97_9FIRM</name>
<evidence type="ECO:0000256" key="1">
    <source>
        <dbReference type="SAM" id="Phobius"/>
    </source>
</evidence>
<proteinExistence type="predicted"/>
<dbReference type="OrthoDB" id="92225at2"/>